<protein>
    <submittedName>
        <fullName evidence="1">Uncharacterized protein</fullName>
    </submittedName>
</protein>
<evidence type="ECO:0000313" key="2">
    <source>
        <dbReference type="Proteomes" id="UP000032142"/>
    </source>
</evidence>
<sequence length="58" mass="7220">MVLHWLTPMTQMSWQEYSIYFLRFQREFYYLNDHYTFSIPQSSNSCHIYLLGLQNVYD</sequence>
<name>A0A0B0M9S2_GOSAR</name>
<dbReference type="AlphaFoldDB" id="A0A0B0M9S2"/>
<gene>
    <name evidence="1" type="ORF">F383_36630</name>
</gene>
<proteinExistence type="predicted"/>
<evidence type="ECO:0000313" key="1">
    <source>
        <dbReference type="EMBL" id="KHF97484.1"/>
    </source>
</evidence>
<organism evidence="1 2">
    <name type="scientific">Gossypium arboreum</name>
    <name type="common">Tree cotton</name>
    <name type="synonym">Gossypium nanking</name>
    <dbReference type="NCBI Taxonomy" id="29729"/>
    <lineage>
        <taxon>Eukaryota</taxon>
        <taxon>Viridiplantae</taxon>
        <taxon>Streptophyta</taxon>
        <taxon>Embryophyta</taxon>
        <taxon>Tracheophyta</taxon>
        <taxon>Spermatophyta</taxon>
        <taxon>Magnoliopsida</taxon>
        <taxon>eudicotyledons</taxon>
        <taxon>Gunneridae</taxon>
        <taxon>Pentapetalae</taxon>
        <taxon>rosids</taxon>
        <taxon>malvids</taxon>
        <taxon>Malvales</taxon>
        <taxon>Malvaceae</taxon>
        <taxon>Malvoideae</taxon>
        <taxon>Gossypium</taxon>
    </lineage>
</organism>
<comment type="caution">
    <text evidence="1">The sequence shown here is derived from an EMBL/GenBank/DDBJ whole genome shotgun (WGS) entry which is preliminary data.</text>
</comment>
<accession>A0A0B0M9S2</accession>
<reference evidence="2" key="1">
    <citation type="submission" date="2014-09" db="EMBL/GenBank/DDBJ databases">
        <authorList>
            <person name="Mudge J."/>
            <person name="Ramaraj T."/>
            <person name="Lindquist I.E."/>
            <person name="Bharti A.K."/>
            <person name="Sundararajan A."/>
            <person name="Cameron C.T."/>
            <person name="Woodward J.E."/>
            <person name="May G.D."/>
            <person name="Brubaker C."/>
            <person name="Broadhvest J."/>
            <person name="Wilkins T.A."/>
        </authorList>
    </citation>
    <scope>NUCLEOTIDE SEQUENCE</scope>
    <source>
        <strain evidence="2">cv. AKA8401</strain>
    </source>
</reference>
<dbReference type="EMBL" id="JRRC01008581">
    <property type="protein sequence ID" value="KHF97484.1"/>
    <property type="molecule type" value="Genomic_DNA"/>
</dbReference>
<keyword evidence="2" id="KW-1185">Reference proteome</keyword>
<dbReference type="Proteomes" id="UP000032142">
    <property type="component" value="Unassembled WGS sequence"/>
</dbReference>